<accession>A0A371HWI5</accession>
<proteinExistence type="predicted"/>
<protein>
    <submittedName>
        <fullName evidence="2">Protein MICRORCHIDIA 7</fullName>
    </submittedName>
</protein>
<organism evidence="2 3">
    <name type="scientific">Mucuna pruriens</name>
    <name type="common">Velvet bean</name>
    <name type="synonym">Dolichos pruriens</name>
    <dbReference type="NCBI Taxonomy" id="157652"/>
    <lineage>
        <taxon>Eukaryota</taxon>
        <taxon>Viridiplantae</taxon>
        <taxon>Streptophyta</taxon>
        <taxon>Embryophyta</taxon>
        <taxon>Tracheophyta</taxon>
        <taxon>Spermatophyta</taxon>
        <taxon>Magnoliopsida</taxon>
        <taxon>eudicotyledons</taxon>
        <taxon>Gunneridae</taxon>
        <taxon>Pentapetalae</taxon>
        <taxon>rosids</taxon>
        <taxon>fabids</taxon>
        <taxon>Fabales</taxon>
        <taxon>Fabaceae</taxon>
        <taxon>Papilionoideae</taxon>
        <taxon>50 kb inversion clade</taxon>
        <taxon>NPAAA clade</taxon>
        <taxon>indigoferoid/millettioid clade</taxon>
        <taxon>Phaseoleae</taxon>
        <taxon>Mucuna</taxon>
    </lineage>
</organism>
<comment type="caution">
    <text evidence="2">The sequence shown here is derived from an EMBL/GenBank/DDBJ whole genome shotgun (WGS) entry which is preliminary data.</text>
</comment>
<dbReference type="EMBL" id="QJKJ01001539">
    <property type="protein sequence ID" value="RDY07142.1"/>
    <property type="molecule type" value="Genomic_DNA"/>
</dbReference>
<dbReference type="STRING" id="157652.A0A371HWI5"/>
<keyword evidence="3" id="KW-1185">Reference proteome</keyword>
<feature type="non-terminal residue" evidence="2">
    <location>
        <position position="1"/>
    </location>
</feature>
<evidence type="ECO:0000256" key="1">
    <source>
        <dbReference type="SAM" id="Coils"/>
    </source>
</evidence>
<evidence type="ECO:0000313" key="3">
    <source>
        <dbReference type="Proteomes" id="UP000257109"/>
    </source>
</evidence>
<dbReference type="Proteomes" id="UP000257109">
    <property type="component" value="Unassembled WGS sequence"/>
</dbReference>
<feature type="coiled-coil region" evidence="1">
    <location>
        <begin position="9"/>
        <end position="68"/>
    </location>
</feature>
<dbReference type="OrthoDB" id="757982at2759"/>
<gene>
    <name evidence="2" type="primary">MORC7</name>
    <name evidence="2" type="ORF">CR513_08782</name>
</gene>
<reference evidence="2" key="1">
    <citation type="submission" date="2018-05" db="EMBL/GenBank/DDBJ databases">
        <title>Draft genome of Mucuna pruriens seed.</title>
        <authorList>
            <person name="Nnadi N.E."/>
            <person name="Vos R."/>
            <person name="Hasami M.H."/>
            <person name="Devisetty U.K."/>
            <person name="Aguiy J.C."/>
        </authorList>
    </citation>
    <scope>NUCLEOTIDE SEQUENCE [LARGE SCALE GENOMIC DNA]</scope>
    <source>
        <strain evidence="2">JCA_2017</strain>
    </source>
</reference>
<keyword evidence="1" id="KW-0175">Coiled coil</keyword>
<dbReference type="AlphaFoldDB" id="A0A371HWI5"/>
<sequence length="75" mass="8889">MVFIDLEKLIDAEKKIEELNNDQETLIDVFSEERDRRDAEEKNLRKKLQEASNTIQELLDKIRLLERKSSSGKLE</sequence>
<evidence type="ECO:0000313" key="2">
    <source>
        <dbReference type="EMBL" id="RDY07142.1"/>
    </source>
</evidence>
<name>A0A371HWI5_MUCPR</name>
<feature type="non-terminal residue" evidence="2">
    <location>
        <position position="75"/>
    </location>
</feature>